<proteinExistence type="predicted"/>
<feature type="domain" description="Sulfatase-modifying factor enzyme-like" evidence="2">
    <location>
        <begin position="659"/>
        <end position="907"/>
    </location>
</feature>
<dbReference type="InterPro" id="IPR016187">
    <property type="entry name" value="CTDL_fold"/>
</dbReference>
<dbReference type="PANTHER" id="PTHR23150">
    <property type="entry name" value="SULFATASE MODIFYING FACTOR 1, 2"/>
    <property type="match status" value="1"/>
</dbReference>
<dbReference type="AlphaFoldDB" id="A0A2A6RIG5"/>
<dbReference type="Proteomes" id="UP000220527">
    <property type="component" value="Unassembled WGS sequence"/>
</dbReference>
<protein>
    <recommendedName>
        <fullName evidence="2">Sulfatase-modifying factor enzyme-like domain-containing protein</fullName>
    </recommendedName>
</protein>
<dbReference type="GO" id="GO:0120147">
    <property type="term" value="F:formylglycine-generating oxidase activity"/>
    <property type="evidence" value="ECO:0007669"/>
    <property type="project" value="TreeGrafter"/>
</dbReference>
<dbReference type="InterPro" id="IPR051043">
    <property type="entry name" value="Sulfatase_Mod_Factor_Kinase"/>
</dbReference>
<dbReference type="Pfam" id="PF14516">
    <property type="entry name" value="AAA_35"/>
    <property type="match status" value="1"/>
</dbReference>
<dbReference type="Gene3D" id="3.40.50.300">
    <property type="entry name" value="P-loop containing nucleotide triphosphate hydrolases"/>
    <property type="match status" value="1"/>
</dbReference>
<keyword evidence="4" id="KW-1185">Reference proteome</keyword>
<dbReference type="InterPro" id="IPR005532">
    <property type="entry name" value="SUMF_dom"/>
</dbReference>
<dbReference type="OrthoDB" id="9768004at2"/>
<evidence type="ECO:0000259" key="2">
    <source>
        <dbReference type="Pfam" id="PF03781"/>
    </source>
</evidence>
<dbReference type="SUPFAM" id="SSF52540">
    <property type="entry name" value="P-loop containing nucleoside triphosphate hydrolases"/>
    <property type="match status" value="1"/>
</dbReference>
<organism evidence="3 4">
    <name type="scientific">Candidatus Viridilinea mediisalina</name>
    <dbReference type="NCBI Taxonomy" id="2024553"/>
    <lineage>
        <taxon>Bacteria</taxon>
        <taxon>Bacillati</taxon>
        <taxon>Chloroflexota</taxon>
        <taxon>Chloroflexia</taxon>
        <taxon>Chloroflexales</taxon>
        <taxon>Chloroflexineae</taxon>
        <taxon>Oscillochloridaceae</taxon>
        <taxon>Candidatus Viridilinea</taxon>
    </lineage>
</organism>
<name>A0A2A6RIG5_9CHLR</name>
<accession>A0A2A6RIG5</accession>
<evidence type="ECO:0000313" key="4">
    <source>
        <dbReference type="Proteomes" id="UP000220527"/>
    </source>
</evidence>
<dbReference type="PANTHER" id="PTHR23150:SF19">
    <property type="entry name" value="FORMYLGLYCINE-GENERATING ENZYME"/>
    <property type="match status" value="1"/>
</dbReference>
<dbReference type="SUPFAM" id="SSF56436">
    <property type="entry name" value="C-type lectin-like"/>
    <property type="match status" value="1"/>
</dbReference>
<evidence type="ECO:0000313" key="3">
    <source>
        <dbReference type="EMBL" id="PDW02658.1"/>
    </source>
</evidence>
<dbReference type="Pfam" id="PF03781">
    <property type="entry name" value="FGE-sulfatase"/>
    <property type="match status" value="1"/>
</dbReference>
<comment type="caution">
    <text evidence="3">The sequence shown here is derived from an EMBL/GenBank/DDBJ whole genome shotgun (WGS) entry which is preliminary data.</text>
</comment>
<reference evidence="4" key="1">
    <citation type="submission" date="2017-08" db="EMBL/GenBank/DDBJ databases">
        <authorList>
            <person name="Grouzdev D.S."/>
            <person name="Gaisin V.A."/>
            <person name="Rysina M.S."/>
            <person name="Gorlenko V.M."/>
        </authorList>
    </citation>
    <scope>NUCLEOTIDE SEQUENCE [LARGE SCALE GENOMIC DNA]</scope>
    <source>
        <strain evidence="4">Kir15-3F</strain>
    </source>
</reference>
<dbReference type="Gene3D" id="3.90.1580.10">
    <property type="entry name" value="paralog of FGE (formylglycine-generating enzyme)"/>
    <property type="match status" value="1"/>
</dbReference>
<evidence type="ECO:0000256" key="1">
    <source>
        <dbReference type="SAM" id="MobiDB-lite"/>
    </source>
</evidence>
<feature type="region of interest" description="Disordered" evidence="1">
    <location>
        <begin position="374"/>
        <end position="397"/>
    </location>
</feature>
<sequence length="917" mass="102324">MHELPTAPSAQDAQQLVERFVRRFGEAYRMLACHAALPLILTPELLHNLRNTFLRGQVPWVSEADLLLSELCRPVGYEQYAMDAAVRAHLIATLEARVGPRRLQDVARLLLRYIHHLKRSPGLFSETELQAQQLAAMVCLDEQRAAAAHTLVAALRRNMSASANSSQPSAIRAEIARLTRLTATLAPQLSSYPKLIAYAQIVERMLRAPAQTNDEAPQEVARPVTILGQTLPAPAVLLPPELREQKKSFRFTTSALDPASPAFYGRQAELARLRGLCLDNQWVVLYGGPKSGKTSLLLRLEKALRQDAVPVCRLDFQLIKGANGERAFAFIAEQIAEMLPLPPEASEPAAYQTEQSTELWPLISEARDLVGEPEVPQSEQHDATAPFMPDPRDVTDGPRLRRFLRQALTEERVPRLVLMLDEWGALPAATRETLAHALRSIFEARHTMPALGKLQIVLSGGIELYDLVAYEASPLHNICETIYLSDLSEAEAVALVTDGLSAAGLDAALATELAHAIYRRVAGHPYLTQRFGMLLVETHQSGQITDIEGLLVAAEEDHLKNDPLLRRMHDALRTHKLADAARLLLNEPPRFTRHYNAMARLELLGLAKQAGEQWAARNPLMAEVFSELLEREPSSSPATTTQVTSPSSLIPHPSSLTIPPLIHIPAGPFLMGSSDADGLAFDNEKPQHTLTLPDYWIARTPITNAQFRPFVEADGYRNRAYWTEAGWAWREEWQICQPEYWENATWNGDDYPVVGVSWYEAVAYCRWLSAVTGHEFRLPSEAEWEKAARGPDGRIWPWGDIWEEGRCNSKEAGIGKTSPVGHYPSGASPYGVLDMAGNVWEWCVTRWEKDYPYRLKEEWMADYLAGEAARVRRGGAYYSVAQRVRGASRGDFNIPRSRNLHVGLRIVSHAPVRSSDE</sequence>
<gene>
    <name evidence="3" type="ORF">CJ255_12905</name>
</gene>
<dbReference type="RefSeq" id="WP_097644514.1">
    <property type="nucleotide sequence ID" value="NZ_NQWI01000057.1"/>
</dbReference>
<dbReference type="InterPro" id="IPR042095">
    <property type="entry name" value="SUMF_sf"/>
</dbReference>
<dbReference type="EMBL" id="NQWI01000057">
    <property type="protein sequence ID" value="PDW02658.1"/>
    <property type="molecule type" value="Genomic_DNA"/>
</dbReference>
<dbReference type="InterPro" id="IPR027417">
    <property type="entry name" value="P-loop_NTPase"/>
</dbReference>